<reference evidence="1" key="1">
    <citation type="submission" date="2015-10" db="EMBL/GenBank/DDBJ databases">
        <authorList>
            <person name="Gilbert D.G."/>
        </authorList>
    </citation>
    <scope>NUCLEOTIDE SEQUENCE</scope>
</reference>
<evidence type="ECO:0000313" key="1">
    <source>
        <dbReference type="EMBL" id="CUV02797.1"/>
    </source>
</evidence>
<gene>
    <name evidence="1" type="ORF">MGWOODY_Clf1182</name>
</gene>
<proteinExistence type="predicted"/>
<organism evidence="1">
    <name type="scientific">hydrothermal vent metagenome</name>
    <dbReference type="NCBI Taxonomy" id="652676"/>
    <lineage>
        <taxon>unclassified sequences</taxon>
        <taxon>metagenomes</taxon>
        <taxon>ecological metagenomes</taxon>
    </lineage>
</organism>
<name>A0A161K803_9ZZZZ</name>
<protein>
    <submittedName>
        <fullName evidence="1">Uncharacterized protein</fullName>
    </submittedName>
</protein>
<sequence>MANSMITQPNYEELRDAFQAGFDSIDDGDGFYHGFHAFLADRGFGKREDIPCTCSDNGAHGHQPECQWVKP</sequence>
<dbReference type="AlphaFoldDB" id="A0A161K803"/>
<accession>A0A161K803</accession>
<dbReference type="EMBL" id="FAXA01000315">
    <property type="protein sequence ID" value="CUV02797.1"/>
    <property type="molecule type" value="Genomic_DNA"/>
</dbReference>